<evidence type="ECO:0000313" key="3">
    <source>
        <dbReference type="Proteomes" id="UP000317650"/>
    </source>
</evidence>
<dbReference type="GO" id="GO:0071260">
    <property type="term" value="P:cellular response to mechanical stimulus"/>
    <property type="evidence" value="ECO:0007669"/>
    <property type="project" value="TreeGrafter"/>
</dbReference>
<dbReference type="AlphaFoldDB" id="A0A4V4H9T6"/>
<accession>A0A4V4H9T6</accession>
<feature type="transmembrane region" description="Helical" evidence="1">
    <location>
        <begin position="155"/>
        <end position="174"/>
    </location>
</feature>
<feature type="transmembrane region" description="Helical" evidence="1">
    <location>
        <begin position="114"/>
        <end position="134"/>
    </location>
</feature>
<dbReference type="Proteomes" id="UP000317650">
    <property type="component" value="Chromosome 4"/>
</dbReference>
<keyword evidence="1" id="KW-0812">Transmembrane</keyword>
<reference evidence="2 3" key="1">
    <citation type="journal article" date="2019" name="Nat. Plants">
        <title>Genome sequencing of Musa balbisiana reveals subgenome evolution and function divergence in polyploid bananas.</title>
        <authorList>
            <person name="Yao X."/>
        </authorList>
    </citation>
    <scope>NUCLEOTIDE SEQUENCE [LARGE SCALE GENOMIC DNA]</scope>
    <source>
        <strain evidence="3">cv. DH-PKW</strain>
        <tissue evidence="2">Leaves</tissue>
    </source>
</reference>
<sequence>MTDDKAISYSESTDGWLSRQLPAASAALGSFFAWLEFDLSDRYVTFFCDSICFSKRRIQFLDSIFHSMLYNHLFNAYALRANDFSSWDKWPIADAYWAKLIGLVRDQPWGSTSVIYFVIIQISAAFAALVEVLSNRFHQDSCWLNFLSATNNIGYHLRVVCCLVLPAMQLVVGISHPSWISLPFFICSCVGIVDWSLTSNFLGLFR</sequence>
<dbReference type="InterPro" id="IPR027272">
    <property type="entry name" value="Piezo"/>
</dbReference>
<keyword evidence="3" id="KW-1185">Reference proteome</keyword>
<dbReference type="GO" id="GO:0042391">
    <property type="term" value="P:regulation of membrane potential"/>
    <property type="evidence" value="ECO:0007669"/>
    <property type="project" value="TreeGrafter"/>
</dbReference>
<comment type="caution">
    <text evidence="2">The sequence shown here is derived from an EMBL/GenBank/DDBJ whole genome shotgun (WGS) entry which is preliminary data.</text>
</comment>
<name>A0A4V4H9T6_MUSBA</name>
<keyword evidence="1" id="KW-1133">Transmembrane helix</keyword>
<dbReference type="GO" id="GO:0008381">
    <property type="term" value="F:mechanosensitive monoatomic ion channel activity"/>
    <property type="evidence" value="ECO:0007669"/>
    <property type="project" value="InterPro"/>
</dbReference>
<evidence type="ECO:0000256" key="1">
    <source>
        <dbReference type="SAM" id="Phobius"/>
    </source>
</evidence>
<organism evidence="2 3">
    <name type="scientific">Musa balbisiana</name>
    <name type="common">Banana</name>
    <dbReference type="NCBI Taxonomy" id="52838"/>
    <lineage>
        <taxon>Eukaryota</taxon>
        <taxon>Viridiplantae</taxon>
        <taxon>Streptophyta</taxon>
        <taxon>Embryophyta</taxon>
        <taxon>Tracheophyta</taxon>
        <taxon>Spermatophyta</taxon>
        <taxon>Magnoliopsida</taxon>
        <taxon>Liliopsida</taxon>
        <taxon>Zingiberales</taxon>
        <taxon>Musaceae</taxon>
        <taxon>Musa</taxon>
    </lineage>
</organism>
<dbReference type="PANTHER" id="PTHR13167:SF25">
    <property type="entry name" value="PIEZO-TYPE MECHANOSENSITIVE ION CHANNEL COMPONENT"/>
    <property type="match status" value="1"/>
</dbReference>
<dbReference type="STRING" id="52838.A0A4V4H9T6"/>
<dbReference type="GO" id="GO:0005261">
    <property type="term" value="F:monoatomic cation channel activity"/>
    <property type="evidence" value="ECO:0007669"/>
    <property type="project" value="TreeGrafter"/>
</dbReference>
<protein>
    <submittedName>
        <fullName evidence="2">Uncharacterized protein</fullName>
    </submittedName>
</protein>
<evidence type="ECO:0000313" key="2">
    <source>
        <dbReference type="EMBL" id="THU72855.1"/>
    </source>
</evidence>
<dbReference type="GO" id="GO:0016020">
    <property type="term" value="C:membrane"/>
    <property type="evidence" value="ECO:0007669"/>
    <property type="project" value="InterPro"/>
</dbReference>
<dbReference type="EMBL" id="PYDT01000001">
    <property type="protein sequence ID" value="THU72855.1"/>
    <property type="molecule type" value="Genomic_DNA"/>
</dbReference>
<dbReference type="PANTHER" id="PTHR13167">
    <property type="entry name" value="PIEZO-TYPE MECHANOSENSITIVE ION CHANNEL COMPONENT"/>
    <property type="match status" value="1"/>
</dbReference>
<proteinExistence type="predicted"/>
<feature type="transmembrane region" description="Helical" evidence="1">
    <location>
        <begin position="180"/>
        <end position="205"/>
    </location>
</feature>
<keyword evidence="1" id="KW-0472">Membrane</keyword>
<gene>
    <name evidence="2" type="ORF">C4D60_Mb04t16620</name>
</gene>
<dbReference type="GO" id="GO:0050982">
    <property type="term" value="P:detection of mechanical stimulus"/>
    <property type="evidence" value="ECO:0007669"/>
    <property type="project" value="TreeGrafter"/>
</dbReference>